<comment type="caution">
    <text evidence="9">The sequence shown here is derived from an EMBL/GenBank/DDBJ whole genome shotgun (WGS) entry which is preliminary data.</text>
</comment>
<accession>A0AAW5KDE4</accession>
<comment type="subcellular location">
    <subcellularLocation>
        <location evidence="8">Cytoplasm</location>
    </subcellularLocation>
</comment>
<dbReference type="InterPro" id="IPR042111">
    <property type="entry name" value="Adenylosuccinate_synth_dom3"/>
</dbReference>
<dbReference type="PANTHER" id="PTHR11846">
    <property type="entry name" value="ADENYLOSUCCINATE SYNTHETASE"/>
    <property type="match status" value="1"/>
</dbReference>
<feature type="binding site" evidence="8">
    <location>
        <position position="305"/>
    </location>
    <ligand>
        <name>GTP</name>
        <dbReference type="ChEBI" id="CHEBI:37565"/>
    </ligand>
</feature>
<dbReference type="GO" id="GO:0046040">
    <property type="term" value="P:IMP metabolic process"/>
    <property type="evidence" value="ECO:0007669"/>
    <property type="project" value="TreeGrafter"/>
</dbReference>
<protein>
    <recommendedName>
        <fullName evidence="8">Adenylosuccinate synthetase</fullName>
        <shortName evidence="8">AMPSase</shortName>
        <shortName evidence="8">AdSS</shortName>
        <ecNumber evidence="8">6.3.4.4</ecNumber>
    </recommendedName>
    <alternativeName>
        <fullName evidence="8">IMP--aspartate ligase</fullName>
    </alternativeName>
</protein>
<comment type="cofactor">
    <cofactor evidence="8">
        <name>Mg(2+)</name>
        <dbReference type="ChEBI" id="CHEBI:18420"/>
    </cofactor>
    <text evidence="8">Binds 1 Mg(2+) ion per subunit.</text>
</comment>
<keyword evidence="5 8" id="KW-0658">Purine biosynthesis</keyword>
<comment type="subunit">
    <text evidence="1 8">Homodimer.</text>
</comment>
<organism evidence="9 10">
    <name type="scientific">Bittarella massiliensis</name>
    <name type="common">ex Durand et al. 2017</name>
    <dbReference type="NCBI Taxonomy" id="1720313"/>
    <lineage>
        <taxon>Bacteria</taxon>
        <taxon>Bacillati</taxon>
        <taxon>Bacillota</taxon>
        <taxon>Clostridia</taxon>
        <taxon>Eubacteriales</taxon>
        <taxon>Oscillospiraceae</taxon>
        <taxon>Bittarella (ex Durand et al. 2017)</taxon>
    </lineage>
</organism>
<dbReference type="Gene3D" id="1.10.300.10">
    <property type="entry name" value="Adenylosuccinate Synthetase, subunit A, domain 2"/>
    <property type="match status" value="1"/>
</dbReference>
<keyword evidence="6 8" id="KW-0460">Magnesium</keyword>
<dbReference type="InterPro" id="IPR042109">
    <property type="entry name" value="Adenylosuccinate_synth_dom1"/>
</dbReference>
<dbReference type="HAMAP" id="MF_00011">
    <property type="entry name" value="Adenylosucc_synth"/>
    <property type="match status" value="1"/>
</dbReference>
<comment type="catalytic activity">
    <reaction evidence="8">
        <text>IMP + L-aspartate + GTP = N(6)-(1,2-dicarboxyethyl)-AMP + GDP + phosphate + 2 H(+)</text>
        <dbReference type="Rhea" id="RHEA:15753"/>
        <dbReference type="ChEBI" id="CHEBI:15378"/>
        <dbReference type="ChEBI" id="CHEBI:29991"/>
        <dbReference type="ChEBI" id="CHEBI:37565"/>
        <dbReference type="ChEBI" id="CHEBI:43474"/>
        <dbReference type="ChEBI" id="CHEBI:57567"/>
        <dbReference type="ChEBI" id="CHEBI:58053"/>
        <dbReference type="ChEBI" id="CHEBI:58189"/>
        <dbReference type="EC" id="6.3.4.4"/>
    </reaction>
</comment>
<dbReference type="GO" id="GO:0000287">
    <property type="term" value="F:magnesium ion binding"/>
    <property type="evidence" value="ECO:0007669"/>
    <property type="project" value="UniProtKB-UniRule"/>
</dbReference>
<dbReference type="SUPFAM" id="SSF52540">
    <property type="entry name" value="P-loop containing nucleoside triphosphate hydrolases"/>
    <property type="match status" value="1"/>
</dbReference>
<feature type="binding site" evidence="8">
    <location>
        <begin position="412"/>
        <end position="414"/>
    </location>
    <ligand>
        <name>GTP</name>
        <dbReference type="ChEBI" id="CHEBI:37565"/>
    </ligand>
</feature>
<feature type="binding site" description="in other chain" evidence="8">
    <location>
        <position position="129"/>
    </location>
    <ligand>
        <name>IMP</name>
        <dbReference type="ChEBI" id="CHEBI:58053"/>
        <note>ligand shared between dimeric partners</note>
    </ligand>
</feature>
<comment type="similarity">
    <text evidence="8">Belongs to the adenylosuccinate synthetase family.</text>
</comment>
<dbReference type="NCBIfam" id="NF002223">
    <property type="entry name" value="PRK01117.1"/>
    <property type="match status" value="1"/>
</dbReference>
<evidence type="ECO:0000256" key="7">
    <source>
        <dbReference type="ARBA" id="ARBA00023134"/>
    </source>
</evidence>
<dbReference type="SMART" id="SM00788">
    <property type="entry name" value="Adenylsucc_synt"/>
    <property type="match status" value="1"/>
</dbReference>
<dbReference type="InterPro" id="IPR001114">
    <property type="entry name" value="Adenylosuccinate_synthetase"/>
</dbReference>
<dbReference type="NCBIfam" id="TIGR00184">
    <property type="entry name" value="purA"/>
    <property type="match status" value="1"/>
</dbReference>
<dbReference type="CDD" id="cd03108">
    <property type="entry name" value="AdSS"/>
    <property type="match status" value="1"/>
</dbReference>
<dbReference type="Proteomes" id="UP001205063">
    <property type="component" value="Unassembled WGS sequence"/>
</dbReference>
<name>A0AAW5KDE4_9FIRM</name>
<dbReference type="Gene3D" id="3.40.440.10">
    <property type="entry name" value="Adenylosuccinate Synthetase, subunit A, domain 1"/>
    <property type="match status" value="1"/>
</dbReference>
<evidence type="ECO:0000256" key="3">
    <source>
        <dbReference type="ARBA" id="ARBA00022723"/>
    </source>
</evidence>
<feature type="binding site" description="in other chain" evidence="8">
    <location>
        <begin position="12"/>
        <end position="15"/>
    </location>
    <ligand>
        <name>IMP</name>
        <dbReference type="ChEBI" id="CHEBI:58053"/>
        <note>ligand shared between dimeric partners</note>
    </ligand>
</feature>
<dbReference type="PANTHER" id="PTHR11846:SF0">
    <property type="entry name" value="ADENYLOSUCCINATE SYNTHETASE"/>
    <property type="match status" value="1"/>
</dbReference>
<proteinExistence type="inferred from homology"/>
<feature type="binding site" evidence="8">
    <location>
        <begin position="299"/>
        <end position="305"/>
    </location>
    <ligand>
        <name>substrate</name>
    </ligand>
</feature>
<feature type="binding site" evidence="8">
    <location>
        <position position="12"/>
    </location>
    <ligand>
        <name>Mg(2+)</name>
        <dbReference type="ChEBI" id="CHEBI:18420"/>
    </ligand>
</feature>
<feature type="binding site" evidence="8">
    <location>
        <begin position="11"/>
        <end position="17"/>
    </location>
    <ligand>
        <name>GTP</name>
        <dbReference type="ChEBI" id="CHEBI:37565"/>
    </ligand>
</feature>
<dbReference type="GO" id="GO:0005525">
    <property type="term" value="F:GTP binding"/>
    <property type="evidence" value="ECO:0007669"/>
    <property type="project" value="UniProtKB-UniRule"/>
</dbReference>
<gene>
    <name evidence="8" type="primary">purA</name>
    <name evidence="9" type="ORF">NE646_10470</name>
</gene>
<dbReference type="RefSeq" id="WP_256136445.1">
    <property type="nucleotide sequence ID" value="NZ_JANGAB010000006.1"/>
</dbReference>
<feature type="binding site" description="in other chain" evidence="8">
    <location>
        <begin position="37"/>
        <end position="40"/>
    </location>
    <ligand>
        <name>IMP</name>
        <dbReference type="ChEBI" id="CHEBI:58053"/>
        <note>ligand shared between dimeric partners</note>
    </ligand>
</feature>
<evidence type="ECO:0000313" key="10">
    <source>
        <dbReference type="Proteomes" id="UP001205063"/>
    </source>
</evidence>
<feature type="active site" description="Proton donor" evidence="8">
    <location>
        <position position="40"/>
    </location>
</feature>
<evidence type="ECO:0000256" key="8">
    <source>
        <dbReference type="HAMAP-Rule" id="MF_00011"/>
    </source>
</evidence>
<evidence type="ECO:0000256" key="2">
    <source>
        <dbReference type="ARBA" id="ARBA00022598"/>
    </source>
</evidence>
<evidence type="ECO:0000256" key="4">
    <source>
        <dbReference type="ARBA" id="ARBA00022741"/>
    </source>
</evidence>
<dbReference type="Pfam" id="PF00709">
    <property type="entry name" value="Adenylsucc_synt"/>
    <property type="match status" value="1"/>
</dbReference>
<keyword evidence="7 8" id="KW-0342">GTP-binding</keyword>
<dbReference type="InterPro" id="IPR027417">
    <property type="entry name" value="P-loop_NTPase"/>
</dbReference>
<keyword evidence="3 8" id="KW-0479">Metal-binding</keyword>
<dbReference type="EC" id="6.3.4.4" evidence="8"/>
<comment type="function">
    <text evidence="8">Plays an important role in the de novo pathway of purine nucleotide biosynthesis. Catalyzes the first committed step in the biosynthesis of AMP from IMP.</text>
</comment>
<sequence length="426" mass="46637">MLRAIVGINWGDEGKGRMVDLLSSGCKAVVRYQGGNNAGHTVVNERGRFVLNLLPSGILREGVVNVMGPGMVIDLEHLWGEIIRLREAGVAVTPENLKISDRAVICPPYDRQQDILEEERLGAAAYGSTRRGIAPVYGDKYLKKALRMGELADPDALSRRLQDIVRWKSLTFTGVYGAPPLTPQPVWEWLMHFGQPLLPFVCDTGRYLDELARRGDDILFEAQLGALRDIDYGIYPYTSSSSTLAAYAPIGAGVPGRQLDRVIGVLKAYSTCVGEGPFPVELLGEAGDALRQSGGEYGAATGRPRRVGPFDAVASRYGVRVQGAHELALTKLDVLSDLAEIPVCTAYRIDGRETADFPMGSALDRAEPVYTALPGWNRPIGHCRRLEELPPQAIAYVDFIERLVGCPITYLSVGPEREQYIERGRS</sequence>
<evidence type="ECO:0000313" key="9">
    <source>
        <dbReference type="EMBL" id="MCQ4950085.1"/>
    </source>
</evidence>
<dbReference type="GO" id="GO:0005737">
    <property type="term" value="C:cytoplasm"/>
    <property type="evidence" value="ECO:0007669"/>
    <property type="project" value="UniProtKB-SubCell"/>
</dbReference>
<dbReference type="GO" id="GO:0044208">
    <property type="term" value="P:'de novo' AMP biosynthetic process"/>
    <property type="evidence" value="ECO:0007669"/>
    <property type="project" value="UniProtKB-UniRule"/>
</dbReference>
<keyword evidence="4 8" id="KW-0547">Nucleotide-binding</keyword>
<feature type="binding site" evidence="8">
    <location>
        <begin position="39"/>
        <end position="41"/>
    </location>
    <ligand>
        <name>GTP</name>
        <dbReference type="ChEBI" id="CHEBI:37565"/>
    </ligand>
</feature>
<dbReference type="Gene3D" id="3.90.170.10">
    <property type="entry name" value="Adenylosuccinate Synthetase, subunit A, domain 3"/>
    <property type="match status" value="1"/>
</dbReference>
<keyword evidence="8" id="KW-0963">Cytoplasm</keyword>
<feature type="binding site" evidence="8">
    <location>
        <position position="143"/>
    </location>
    <ligand>
        <name>IMP</name>
        <dbReference type="ChEBI" id="CHEBI:58053"/>
        <note>ligand shared between dimeric partners</note>
    </ligand>
</feature>
<evidence type="ECO:0000256" key="5">
    <source>
        <dbReference type="ARBA" id="ARBA00022755"/>
    </source>
</evidence>
<comment type="caution">
    <text evidence="8">Lacks conserved residue(s) required for the propagation of feature annotation.</text>
</comment>
<feature type="active site" description="Proton acceptor" evidence="8">
    <location>
        <position position="12"/>
    </location>
</feature>
<feature type="binding site" description="in other chain" evidence="8">
    <location>
        <position position="303"/>
    </location>
    <ligand>
        <name>IMP</name>
        <dbReference type="ChEBI" id="CHEBI:58053"/>
        <note>ligand shared between dimeric partners</note>
    </ligand>
</feature>
<dbReference type="InterPro" id="IPR042110">
    <property type="entry name" value="Adenylosuccinate_synth_dom2"/>
</dbReference>
<feature type="binding site" evidence="8">
    <location>
        <position position="39"/>
    </location>
    <ligand>
        <name>Mg(2+)</name>
        <dbReference type="ChEBI" id="CHEBI:18420"/>
    </ligand>
</feature>
<keyword evidence="2 8" id="KW-0436">Ligase</keyword>
<feature type="binding site" evidence="8">
    <location>
        <begin position="331"/>
        <end position="333"/>
    </location>
    <ligand>
        <name>GTP</name>
        <dbReference type="ChEBI" id="CHEBI:37565"/>
    </ligand>
</feature>
<evidence type="ECO:0000256" key="6">
    <source>
        <dbReference type="ARBA" id="ARBA00022842"/>
    </source>
</evidence>
<dbReference type="GO" id="GO:0004019">
    <property type="term" value="F:adenylosuccinate synthase activity"/>
    <property type="evidence" value="ECO:0007669"/>
    <property type="project" value="UniProtKB-UniRule"/>
</dbReference>
<dbReference type="FunFam" id="3.90.170.10:FF:000001">
    <property type="entry name" value="Adenylosuccinate synthetase"/>
    <property type="match status" value="1"/>
</dbReference>
<comment type="pathway">
    <text evidence="8">Purine metabolism; AMP biosynthesis via de novo pathway; AMP from IMP: step 1/2.</text>
</comment>
<dbReference type="AlphaFoldDB" id="A0AAW5KDE4"/>
<evidence type="ECO:0000256" key="1">
    <source>
        <dbReference type="ARBA" id="ARBA00011738"/>
    </source>
</evidence>
<reference evidence="9" key="1">
    <citation type="submission" date="2022-06" db="EMBL/GenBank/DDBJ databases">
        <title>Isolation of gut microbiota from human fecal samples.</title>
        <authorList>
            <person name="Pamer E.G."/>
            <person name="Barat B."/>
            <person name="Waligurski E."/>
            <person name="Medina S."/>
            <person name="Paddock L."/>
            <person name="Mostad J."/>
        </authorList>
    </citation>
    <scope>NUCLEOTIDE SEQUENCE</scope>
    <source>
        <strain evidence="9">DFI.7.96</strain>
    </source>
</reference>
<dbReference type="EMBL" id="JANGAB010000006">
    <property type="protein sequence ID" value="MCQ4950085.1"/>
    <property type="molecule type" value="Genomic_DNA"/>
</dbReference>